<dbReference type="SUPFAM" id="SSF51197">
    <property type="entry name" value="Clavaminate synthase-like"/>
    <property type="match status" value="1"/>
</dbReference>
<dbReference type="Proteomes" id="UP000694865">
    <property type="component" value="Unplaced"/>
</dbReference>
<dbReference type="GeneID" id="100372678"/>
<keyword evidence="3" id="KW-1185">Reference proteome</keyword>
<organism evidence="3 4">
    <name type="scientific">Saccoglossus kowalevskii</name>
    <name type="common">Acorn worm</name>
    <dbReference type="NCBI Taxonomy" id="10224"/>
    <lineage>
        <taxon>Eukaryota</taxon>
        <taxon>Metazoa</taxon>
        <taxon>Hemichordata</taxon>
        <taxon>Enteropneusta</taxon>
        <taxon>Harrimaniidae</taxon>
        <taxon>Saccoglossus</taxon>
    </lineage>
</organism>
<evidence type="ECO:0000313" key="3">
    <source>
        <dbReference type="Proteomes" id="UP000694865"/>
    </source>
</evidence>
<keyword evidence="2" id="KW-0472">Membrane</keyword>
<feature type="transmembrane region" description="Helical" evidence="2">
    <location>
        <begin position="58"/>
        <end position="86"/>
    </location>
</feature>
<evidence type="ECO:0000256" key="1">
    <source>
        <dbReference type="SAM" id="MobiDB-lite"/>
    </source>
</evidence>
<evidence type="ECO:0000313" key="4">
    <source>
        <dbReference type="RefSeq" id="XP_002737289.1"/>
    </source>
</evidence>
<reference evidence="4" key="1">
    <citation type="submission" date="2025-08" db="UniProtKB">
        <authorList>
            <consortium name="RefSeq"/>
        </authorList>
    </citation>
    <scope>IDENTIFICATION</scope>
    <source>
        <tissue evidence="4">Testes</tissue>
    </source>
</reference>
<keyword evidence="2" id="KW-0812">Transmembrane</keyword>
<gene>
    <name evidence="4" type="primary">LOC100372678</name>
</gene>
<keyword evidence="2" id="KW-1133">Transmembrane helix</keyword>
<evidence type="ECO:0000256" key="2">
    <source>
        <dbReference type="SAM" id="Phobius"/>
    </source>
</evidence>
<protein>
    <submittedName>
        <fullName evidence="4">Uncharacterized protein LOC100372678</fullName>
    </submittedName>
</protein>
<feature type="region of interest" description="Disordered" evidence="1">
    <location>
        <begin position="1"/>
        <end position="33"/>
    </location>
</feature>
<feature type="compositionally biased region" description="Basic and acidic residues" evidence="1">
    <location>
        <begin position="1"/>
        <end position="12"/>
    </location>
</feature>
<proteinExistence type="predicted"/>
<dbReference type="Gene3D" id="2.60.120.650">
    <property type="entry name" value="Cupin"/>
    <property type="match status" value="1"/>
</dbReference>
<sequence length="526" mass="61364">MAHKRLTAEHESNATNTADDEHREVSSALPAKKREHKPIRTKFGSTGSPKDVQFTDPVVGIIMALSLPAALLIFWYFTLPCMWWVFKSIVGAEFIRNMAYLKEDITSALTSPCAMWIPADERDYLLNHSDEQIKRLSNISKEEFAEYVKRGEPIIVTDALRDWEAYGKFNCTYLIKKYPDVEYFDWQGGRRLPLRYITERWDESEWQCISGYIDMSLEVNEKYIHDWVQQMPPPYFLSHDIYTDGGLALKKVALTGFLGTPGTGVSPHLDETCDTFMTVQLSGVKNWSVSWPVKVGDELKWDKPRLVTLYPGEAMFWYVSMRHHTEVVDGCSLSFSYQFNTPPTLYFKNLLETLNSVPRKERDRLYASTHASRLDFVDVCSIVTNNGNEDGIHLHQGGASILALNYISKLKSVSIKRIDYSRHHNRRVKVKPQQNTARSYYRQPRGFNKRNSQSYYNKYDNFDFGYNAKMWNNTTSWRDQQYMLPQHHQQYPNNYQQQGYQQHMYSPQQNRQQYQQHSQGRGNFNG</sequence>
<dbReference type="RefSeq" id="XP_002737289.1">
    <property type="nucleotide sequence ID" value="XM_002737243.2"/>
</dbReference>
<accession>A0ABM0GTY4</accession>
<feature type="region of interest" description="Disordered" evidence="1">
    <location>
        <begin position="498"/>
        <end position="526"/>
    </location>
</feature>
<feature type="region of interest" description="Disordered" evidence="1">
    <location>
        <begin position="426"/>
        <end position="452"/>
    </location>
</feature>
<name>A0ABM0GTY4_SACKO</name>